<keyword evidence="5 7" id="KW-0695">RNA-directed DNA polymerase</keyword>
<keyword evidence="2" id="KW-0548">Nucleotidyltransferase</keyword>
<gene>
    <name evidence="7" type="ORF">HHL10_29225</name>
</gene>
<evidence type="ECO:0000256" key="5">
    <source>
        <dbReference type="ARBA" id="ARBA00022918"/>
    </source>
</evidence>
<keyword evidence="1" id="KW-0808">Transferase</keyword>
<evidence type="ECO:0000256" key="4">
    <source>
        <dbReference type="ARBA" id="ARBA00022842"/>
    </source>
</evidence>
<sequence>MKEEFKSKKKRKLYSLDQCALFKIGSKKRLAAILRVSQDRLEPLGVDKGNYFVFTLKEQICPFTGKVKGARRVQNPLPELKLVQRRILSLLARVEMPEFCHGAKQGSSYRSNAKAHVDAKNVATFDLKSFFPSTSASRVFSFFRNTLQCAPDVARILTKLCVCHGALATGSPVSPILAYWANCELFRVLNRLAEENHLLMTVYIDDFTISGDVLPRNIVWQVKSIVEKYGHSLSLSKTKIFRENEAKHVTGLVIYEGNLTVPHIRFKKARAIEKAIAVASNDEERLDLMRKMGGLLGEAAYVDKRYKSWAFKIYSKISQAQSVLRRKEASASEKRKFEEACVPDVMPDKASWSDISPKAQDNSSSMKS</sequence>
<dbReference type="GO" id="GO:0046872">
    <property type="term" value="F:metal ion binding"/>
    <property type="evidence" value="ECO:0007669"/>
    <property type="project" value="UniProtKB-KW"/>
</dbReference>
<dbReference type="InterPro" id="IPR000123">
    <property type="entry name" value="Reverse_transcriptase_msDNA"/>
</dbReference>
<reference evidence="7 8" key="1">
    <citation type="submission" date="2020-04" db="EMBL/GenBank/DDBJ databases">
        <title>Azohydromonas sp. isolated from soil.</title>
        <authorList>
            <person name="Dahal R.H."/>
        </authorList>
    </citation>
    <scope>NUCLEOTIDE SEQUENCE [LARGE SCALE GENOMIC DNA]</scope>
    <source>
        <strain evidence="7 8">G-1-1-14</strain>
    </source>
</reference>
<accession>A0A848FFQ0</accession>
<dbReference type="GO" id="GO:0051607">
    <property type="term" value="P:defense response to virus"/>
    <property type="evidence" value="ECO:0007669"/>
    <property type="project" value="UniProtKB-KW"/>
</dbReference>
<proteinExistence type="predicted"/>
<evidence type="ECO:0000256" key="6">
    <source>
        <dbReference type="SAM" id="MobiDB-lite"/>
    </source>
</evidence>
<dbReference type="CDD" id="cd03487">
    <property type="entry name" value="RT_Bac_retron_II"/>
    <property type="match status" value="1"/>
</dbReference>
<keyword evidence="3" id="KW-0479">Metal-binding</keyword>
<evidence type="ECO:0000256" key="2">
    <source>
        <dbReference type="ARBA" id="ARBA00022695"/>
    </source>
</evidence>
<dbReference type="Proteomes" id="UP000574067">
    <property type="component" value="Unassembled WGS sequence"/>
</dbReference>
<dbReference type="InterPro" id="IPR043502">
    <property type="entry name" value="DNA/RNA_pol_sf"/>
</dbReference>
<feature type="region of interest" description="Disordered" evidence="6">
    <location>
        <begin position="347"/>
        <end position="368"/>
    </location>
</feature>
<dbReference type="GO" id="GO:0003964">
    <property type="term" value="F:RNA-directed DNA polymerase activity"/>
    <property type="evidence" value="ECO:0007669"/>
    <property type="project" value="UniProtKB-KW"/>
</dbReference>
<protein>
    <submittedName>
        <fullName evidence="7">RNA-directed DNA polymerase</fullName>
    </submittedName>
</protein>
<keyword evidence="8" id="KW-1185">Reference proteome</keyword>
<dbReference type="GO" id="GO:0003723">
    <property type="term" value="F:RNA binding"/>
    <property type="evidence" value="ECO:0007669"/>
    <property type="project" value="InterPro"/>
</dbReference>
<organism evidence="7 8">
    <name type="scientific">Azohydromonas caseinilytica</name>
    <dbReference type="NCBI Taxonomy" id="2728836"/>
    <lineage>
        <taxon>Bacteria</taxon>
        <taxon>Pseudomonadati</taxon>
        <taxon>Pseudomonadota</taxon>
        <taxon>Betaproteobacteria</taxon>
        <taxon>Burkholderiales</taxon>
        <taxon>Sphaerotilaceae</taxon>
        <taxon>Azohydromonas</taxon>
    </lineage>
</organism>
<keyword evidence="4" id="KW-0460">Magnesium</keyword>
<evidence type="ECO:0000256" key="1">
    <source>
        <dbReference type="ARBA" id="ARBA00022679"/>
    </source>
</evidence>
<evidence type="ECO:0000256" key="3">
    <source>
        <dbReference type="ARBA" id="ARBA00022723"/>
    </source>
</evidence>
<dbReference type="SUPFAM" id="SSF56672">
    <property type="entry name" value="DNA/RNA polymerases"/>
    <property type="match status" value="1"/>
</dbReference>
<name>A0A848FFQ0_9BURK</name>
<evidence type="ECO:0000313" key="8">
    <source>
        <dbReference type="Proteomes" id="UP000574067"/>
    </source>
</evidence>
<evidence type="ECO:0000313" key="7">
    <source>
        <dbReference type="EMBL" id="NML19057.1"/>
    </source>
</evidence>
<dbReference type="PRINTS" id="PR00866">
    <property type="entry name" value="RNADNAPOLMS"/>
</dbReference>
<dbReference type="RefSeq" id="WP_169163952.1">
    <property type="nucleotide sequence ID" value="NZ_JABBFW010000053.1"/>
</dbReference>
<dbReference type="AlphaFoldDB" id="A0A848FFQ0"/>
<feature type="compositionally biased region" description="Polar residues" evidence="6">
    <location>
        <begin position="359"/>
        <end position="368"/>
    </location>
</feature>
<dbReference type="EMBL" id="JABBFW010000053">
    <property type="protein sequence ID" value="NML19057.1"/>
    <property type="molecule type" value="Genomic_DNA"/>
</dbReference>
<comment type="caution">
    <text evidence="7">The sequence shown here is derived from an EMBL/GenBank/DDBJ whole genome shotgun (WGS) entry which is preliminary data.</text>
</comment>